<dbReference type="GO" id="GO:0009897">
    <property type="term" value="C:external side of plasma membrane"/>
    <property type="evidence" value="ECO:0007669"/>
    <property type="project" value="TreeGrafter"/>
</dbReference>
<keyword evidence="6" id="KW-0677">Repeat</keyword>
<dbReference type="PRINTS" id="PR00453">
    <property type="entry name" value="VWFADOMAIN"/>
</dbReference>
<keyword evidence="11" id="KW-0472">Membrane</keyword>
<dbReference type="Gene3D" id="2.60.40.1460">
    <property type="entry name" value="Integrin domains. Chain A, domain 2"/>
    <property type="match status" value="1"/>
</dbReference>
<evidence type="ECO:0000256" key="4">
    <source>
        <dbReference type="ARBA" id="ARBA00022723"/>
    </source>
</evidence>
<feature type="domain" description="VWFA" evidence="17">
    <location>
        <begin position="157"/>
        <end position="338"/>
    </location>
</feature>
<dbReference type="Gene3D" id="2.60.40.1510">
    <property type="entry name" value="ntegrin, alpha v. Chain A, domain 3"/>
    <property type="match status" value="1"/>
</dbReference>
<dbReference type="GO" id="GO:0005178">
    <property type="term" value="F:integrin binding"/>
    <property type="evidence" value="ECO:0007669"/>
    <property type="project" value="TreeGrafter"/>
</dbReference>
<dbReference type="PRINTS" id="PR01185">
    <property type="entry name" value="INTEGRINA"/>
</dbReference>
<dbReference type="InterPro" id="IPR013517">
    <property type="entry name" value="FG-GAP"/>
</dbReference>
<dbReference type="InterPro" id="IPR013519">
    <property type="entry name" value="Int_alpha_beta-p"/>
</dbReference>
<feature type="repeat" description="FG-GAP" evidence="15">
    <location>
        <begin position="348"/>
        <end position="399"/>
    </location>
</feature>
<keyword evidence="13 16" id="KW-0675">Receptor</keyword>
<dbReference type="SUPFAM" id="SSF69318">
    <property type="entry name" value="Integrin alpha N-terminal domain"/>
    <property type="match status" value="1"/>
</dbReference>
<dbReference type="CDD" id="cd01469">
    <property type="entry name" value="vWA_integrins_alpha_subunit"/>
    <property type="match status" value="1"/>
</dbReference>
<dbReference type="FunFam" id="2.130.10.130:FF:000004">
    <property type="entry name" value="Integrin subunit alpha 10"/>
    <property type="match status" value="1"/>
</dbReference>
<evidence type="ECO:0000256" key="5">
    <source>
        <dbReference type="ARBA" id="ARBA00022729"/>
    </source>
</evidence>
<keyword evidence="9" id="KW-1133">Transmembrane helix</keyword>
<dbReference type="SUPFAM" id="SSF69179">
    <property type="entry name" value="Integrin domains"/>
    <property type="match status" value="3"/>
</dbReference>
<dbReference type="Ensembl" id="ENSMAMT00000068257.1">
    <property type="protein sequence ID" value="ENSMAMP00000043570.1"/>
    <property type="gene ID" value="ENSMAMG00000013043.2"/>
</dbReference>
<keyword evidence="10 16" id="KW-0401">Integrin</keyword>
<dbReference type="Gene3D" id="2.60.40.1530">
    <property type="entry name" value="ntegrin, alpha v. Chain A, domain 4"/>
    <property type="match status" value="1"/>
</dbReference>
<dbReference type="PANTHER" id="PTHR23220">
    <property type="entry name" value="INTEGRIN ALPHA"/>
    <property type="match status" value="1"/>
</dbReference>
<dbReference type="PROSITE" id="PS50234">
    <property type="entry name" value="VWFA"/>
    <property type="match status" value="1"/>
</dbReference>
<evidence type="ECO:0000256" key="14">
    <source>
        <dbReference type="ARBA" id="ARBA00023180"/>
    </source>
</evidence>
<protein>
    <submittedName>
        <fullName evidence="18">Integrin, alpha 11a</fullName>
    </submittedName>
</protein>
<name>A0A7N8WWR3_9TELE</name>
<dbReference type="InterPro" id="IPR013649">
    <property type="entry name" value="Integrin_alpha_Ig-like_1"/>
</dbReference>
<dbReference type="GO" id="GO:0033627">
    <property type="term" value="P:cell adhesion mediated by integrin"/>
    <property type="evidence" value="ECO:0007669"/>
    <property type="project" value="TreeGrafter"/>
</dbReference>
<dbReference type="Pfam" id="PF01839">
    <property type="entry name" value="FG-GAP"/>
    <property type="match status" value="2"/>
</dbReference>
<dbReference type="PANTHER" id="PTHR23220:SF21">
    <property type="entry name" value="INTEGRIN ALPHA-11"/>
    <property type="match status" value="1"/>
</dbReference>
<dbReference type="SUPFAM" id="SSF53300">
    <property type="entry name" value="vWA-like"/>
    <property type="match status" value="1"/>
</dbReference>
<dbReference type="PROSITE" id="PS51470">
    <property type="entry name" value="FG_GAP"/>
    <property type="match status" value="5"/>
</dbReference>
<dbReference type="Proteomes" id="UP000261640">
    <property type="component" value="Unplaced"/>
</dbReference>
<dbReference type="InterPro" id="IPR028994">
    <property type="entry name" value="Integrin_alpha_N"/>
</dbReference>
<dbReference type="GO" id="GO:0098609">
    <property type="term" value="P:cell-cell adhesion"/>
    <property type="evidence" value="ECO:0007669"/>
    <property type="project" value="TreeGrafter"/>
</dbReference>
<reference evidence="18" key="2">
    <citation type="submission" date="2025-09" db="UniProtKB">
        <authorList>
            <consortium name="Ensembl"/>
        </authorList>
    </citation>
    <scope>IDENTIFICATION</scope>
</reference>
<dbReference type="AlphaFoldDB" id="A0A7N8WWR3"/>
<evidence type="ECO:0000259" key="17">
    <source>
        <dbReference type="PROSITE" id="PS50234"/>
    </source>
</evidence>
<dbReference type="InterPro" id="IPR036465">
    <property type="entry name" value="vWFA_dom_sf"/>
</dbReference>
<evidence type="ECO:0000256" key="13">
    <source>
        <dbReference type="ARBA" id="ARBA00023170"/>
    </source>
</evidence>
<evidence type="ECO:0000313" key="18">
    <source>
        <dbReference type="Ensembl" id="ENSMAMP00000043570.1"/>
    </source>
</evidence>
<dbReference type="Gene3D" id="3.40.50.410">
    <property type="entry name" value="von Willebrand factor, type A domain"/>
    <property type="match status" value="1"/>
</dbReference>
<organism evidence="18 19">
    <name type="scientific">Mastacembelus armatus</name>
    <name type="common">zig-zag eel</name>
    <dbReference type="NCBI Taxonomy" id="205130"/>
    <lineage>
        <taxon>Eukaryota</taxon>
        <taxon>Metazoa</taxon>
        <taxon>Chordata</taxon>
        <taxon>Craniata</taxon>
        <taxon>Vertebrata</taxon>
        <taxon>Euteleostomi</taxon>
        <taxon>Actinopterygii</taxon>
        <taxon>Neopterygii</taxon>
        <taxon>Teleostei</taxon>
        <taxon>Neoteleostei</taxon>
        <taxon>Acanthomorphata</taxon>
        <taxon>Anabantaria</taxon>
        <taxon>Synbranchiformes</taxon>
        <taxon>Mastacembelidae</taxon>
        <taxon>Mastacembelus</taxon>
    </lineage>
</organism>
<evidence type="ECO:0000256" key="16">
    <source>
        <dbReference type="RuleBase" id="RU003762"/>
    </source>
</evidence>
<dbReference type="InterPro" id="IPR000413">
    <property type="entry name" value="Integrin_alpha"/>
</dbReference>
<evidence type="ECO:0000256" key="11">
    <source>
        <dbReference type="ARBA" id="ARBA00023136"/>
    </source>
</evidence>
<accession>A0A7N8WWR3</accession>
<dbReference type="Gene3D" id="2.130.10.130">
    <property type="entry name" value="Integrin alpha, N-terminal"/>
    <property type="match status" value="1"/>
</dbReference>
<dbReference type="GO" id="GO:0007160">
    <property type="term" value="P:cell-matrix adhesion"/>
    <property type="evidence" value="ECO:0007669"/>
    <property type="project" value="TreeGrafter"/>
</dbReference>
<evidence type="ECO:0000313" key="19">
    <source>
        <dbReference type="Proteomes" id="UP000261640"/>
    </source>
</evidence>
<evidence type="ECO:0000256" key="9">
    <source>
        <dbReference type="ARBA" id="ARBA00022989"/>
    </source>
</evidence>
<keyword evidence="19" id="KW-1185">Reference proteome</keyword>
<keyword evidence="3" id="KW-0812">Transmembrane</keyword>
<dbReference type="SMART" id="SM00191">
    <property type="entry name" value="Int_alpha"/>
    <property type="match status" value="5"/>
</dbReference>
<evidence type="ECO:0000256" key="15">
    <source>
        <dbReference type="PROSITE-ProRule" id="PRU00803"/>
    </source>
</evidence>
<evidence type="ECO:0000256" key="6">
    <source>
        <dbReference type="ARBA" id="ARBA00022737"/>
    </source>
</evidence>
<dbReference type="Pfam" id="PF00092">
    <property type="entry name" value="VWA"/>
    <property type="match status" value="1"/>
</dbReference>
<keyword evidence="12" id="KW-1015">Disulfide bond</keyword>
<feature type="repeat" description="FG-GAP" evidence="15">
    <location>
        <begin position="580"/>
        <end position="640"/>
    </location>
</feature>
<dbReference type="Pfam" id="PF08441">
    <property type="entry name" value="Integrin_A_Ig_1"/>
    <property type="match status" value="1"/>
</dbReference>
<proteinExistence type="inferred from homology"/>
<evidence type="ECO:0000256" key="2">
    <source>
        <dbReference type="ARBA" id="ARBA00008054"/>
    </source>
</evidence>
<dbReference type="GO" id="GO:0046872">
    <property type="term" value="F:metal ion binding"/>
    <property type="evidence" value="ECO:0007669"/>
    <property type="project" value="UniProtKB-KW"/>
</dbReference>
<dbReference type="Pfam" id="PF20805">
    <property type="entry name" value="Integrin_A_Ig_2"/>
    <property type="match status" value="1"/>
</dbReference>
<dbReference type="GO" id="GO:0008305">
    <property type="term" value="C:integrin complex"/>
    <property type="evidence" value="ECO:0007669"/>
    <property type="project" value="InterPro"/>
</dbReference>
<evidence type="ECO:0000256" key="3">
    <source>
        <dbReference type="ARBA" id="ARBA00022692"/>
    </source>
</evidence>
<comment type="similarity">
    <text evidence="2 16">Belongs to the integrin alpha chain family.</text>
</comment>
<evidence type="ECO:0000256" key="8">
    <source>
        <dbReference type="ARBA" id="ARBA00022889"/>
    </source>
</evidence>
<keyword evidence="14" id="KW-0325">Glycoprotein</keyword>
<evidence type="ECO:0000256" key="1">
    <source>
        <dbReference type="ARBA" id="ARBA00004479"/>
    </source>
</evidence>
<evidence type="ECO:0000256" key="12">
    <source>
        <dbReference type="ARBA" id="ARBA00023157"/>
    </source>
</evidence>
<feature type="repeat" description="FG-GAP" evidence="15">
    <location>
        <begin position="459"/>
        <end position="516"/>
    </location>
</feature>
<dbReference type="InterPro" id="IPR002035">
    <property type="entry name" value="VWF_A"/>
</dbReference>
<comment type="subcellular location">
    <subcellularLocation>
        <location evidence="1 16">Membrane</location>
        <topology evidence="1 16">Single-pass type I membrane protein</topology>
    </subcellularLocation>
</comment>
<keyword evidence="8 16" id="KW-0130">Cell adhesion</keyword>
<dbReference type="GO" id="GO:0007229">
    <property type="term" value="P:integrin-mediated signaling pathway"/>
    <property type="evidence" value="ECO:0007669"/>
    <property type="project" value="UniProtKB-KW"/>
</dbReference>
<sequence>FSYEGRYHDCFNVDTKKHKIIKGPKQAQFGYTVQQHVAAGGEKWLLVGAPYEMNGPYQTGDIYKCPLSKRTNGNGCSKLNLGRISLTNVSERKDKMRLGMTLTSNPKDNSFVACGPLWSYECGSSYYSTGICSRVNASFKFSRTIAPAFQRCETYMDIVIVLDGSNSIYPWYEVQAFLINVLQKFYIGPGQIQVGVVQYGEKVVHEFKLSDYKSVEEVVKRARSIHQRGGEETNTALGINVARSQAFKQGGRRGAKKVMIVITDGESHDSADLQQAIEDSEKDGITRYAIAVLGYYNRRGINPEAFLNEIKYIASDPDDKHFFNVTDESALKDIVDALGERIFSLEGTSKNGTAFGLQMSQAGFSAHNVEDGILVGAVGAYDWNGAVLKETRQGKVVPPKSSYTEEFPEELKNHGAYLGYTVTSVVSARNGRLLVAGAPRFNHTGKVIIFTLKNTGNLTILHSLKGQQIGSYYGSEIAPVDIDGDGVTDNLLVSAPMFFSGGLEKGKVYIYRNRFILEGALEIHNGGQNARFGSSLAPVLDLNGDGFNDLVVGAPLEDEHKGAIYVFFSQHNRILRKYKQRIAAADLAPGLQYFGRSIHGTMDMNDDGLMDLAVGSLGAAVLLWSRNVVRIYATIRFEPSKVNIFVKDCQRGGKDVTCMSAIVCFNITARTPIPPTQEIVIKYNVSFAERRFNPRAILDNPTKMKPQNLTLLPGEEACQHIYFHVMETTDYARPIVFAVQVELQDPDSGPVLDESWPTVVRTELPFWNGCDEDDRCIPDLALQSMTDLMNQNEQGMEGSLRVIEGNRRRMVVDVRLENKGENAYNARLNITFTPNLRFSSLIVKDNSDIKIECYTEDKLRNEKICNVSSPLKILLIQSTWRKIIAYPILFVCVYSCCKRDSKTTRYEIKSELSLEEPGLIGLPFNFTFQIQNLGYFPVKDLQLNIEIPEMTKNGNQLLQISDFQIDQYKLTNSKIRDLFLGTFFPLRLMSGFFTQNQSNTLTLPIQCTVNVASYRETALRITGVLRIDTLHAVSIKVKVDNFSSVITTYNLHMQFL</sequence>
<keyword evidence="5" id="KW-0732">Signal</keyword>
<dbReference type="InterPro" id="IPR032695">
    <property type="entry name" value="Integrin_dom_sf"/>
</dbReference>
<keyword evidence="7" id="KW-0106">Calcium</keyword>
<feature type="repeat" description="FG-GAP" evidence="15">
    <location>
        <begin position="518"/>
        <end position="576"/>
    </location>
</feature>
<evidence type="ECO:0000256" key="10">
    <source>
        <dbReference type="ARBA" id="ARBA00023037"/>
    </source>
</evidence>
<reference evidence="18" key="1">
    <citation type="submission" date="2025-08" db="UniProtKB">
        <authorList>
            <consortium name="Ensembl"/>
        </authorList>
    </citation>
    <scope>IDENTIFICATION</scope>
</reference>
<dbReference type="GeneTree" id="ENSGT00940000155465"/>
<dbReference type="SMART" id="SM00327">
    <property type="entry name" value="VWA"/>
    <property type="match status" value="1"/>
</dbReference>
<dbReference type="FunFam" id="3.40.50.410:FF:000012">
    <property type="entry name" value="Integrin, alpha 10"/>
    <property type="match status" value="1"/>
</dbReference>
<keyword evidence="4" id="KW-0479">Metal-binding</keyword>
<evidence type="ECO:0000256" key="7">
    <source>
        <dbReference type="ARBA" id="ARBA00022837"/>
    </source>
</evidence>
<feature type="repeat" description="FG-GAP" evidence="15">
    <location>
        <begin position="12"/>
        <end position="74"/>
    </location>
</feature>
<dbReference type="InterPro" id="IPR048285">
    <property type="entry name" value="Integrin_alpha_Ig-like_2"/>
</dbReference>